<evidence type="ECO:0000259" key="3">
    <source>
        <dbReference type="PROSITE" id="PS50977"/>
    </source>
</evidence>
<feature type="DNA-binding region" description="H-T-H motif" evidence="2">
    <location>
        <begin position="27"/>
        <end position="46"/>
    </location>
</feature>
<protein>
    <submittedName>
        <fullName evidence="4">TetR/AcrR family transcriptional regulator</fullName>
    </submittedName>
</protein>
<organism evidence="4 5">
    <name type="scientific">Amycolatopsis cynarae</name>
    <dbReference type="NCBI Taxonomy" id="2995223"/>
    <lineage>
        <taxon>Bacteria</taxon>
        <taxon>Bacillati</taxon>
        <taxon>Actinomycetota</taxon>
        <taxon>Actinomycetes</taxon>
        <taxon>Pseudonocardiales</taxon>
        <taxon>Pseudonocardiaceae</taxon>
        <taxon>Amycolatopsis</taxon>
    </lineage>
</organism>
<dbReference type="InterPro" id="IPR009057">
    <property type="entry name" value="Homeodomain-like_sf"/>
</dbReference>
<gene>
    <name evidence="4" type="ORF">ORV05_08045</name>
</gene>
<proteinExistence type="predicted"/>
<dbReference type="SUPFAM" id="SSF46689">
    <property type="entry name" value="Homeodomain-like"/>
    <property type="match status" value="1"/>
</dbReference>
<evidence type="ECO:0000256" key="2">
    <source>
        <dbReference type="PROSITE-ProRule" id="PRU00335"/>
    </source>
</evidence>
<sequence>MRLVVTREEYFEAAMRLLASGGFGDLKIGRLCKSIGVTSGSFYNYFGNWDGFVVELLEYWEAEQTARIVKMTNVHDDPFDRIATMKELATTVPHETEAAIRAWGNSNATVAEIQKRVDGERYEALRNLVLAVVPDKDRAEILAVMGITLLVGIQQWRTPVDPKEFHRLLDEYEAVIVTHSEAIGEH</sequence>
<evidence type="ECO:0000313" key="5">
    <source>
        <dbReference type="Proteomes" id="UP001163203"/>
    </source>
</evidence>
<dbReference type="EMBL" id="CP113836">
    <property type="protein sequence ID" value="WAL67716.1"/>
    <property type="molecule type" value="Genomic_DNA"/>
</dbReference>
<dbReference type="Pfam" id="PF00440">
    <property type="entry name" value="TetR_N"/>
    <property type="match status" value="1"/>
</dbReference>
<evidence type="ECO:0000313" key="4">
    <source>
        <dbReference type="EMBL" id="WAL67716.1"/>
    </source>
</evidence>
<dbReference type="PROSITE" id="PS50977">
    <property type="entry name" value="HTH_TETR_2"/>
    <property type="match status" value="1"/>
</dbReference>
<keyword evidence="1 2" id="KW-0238">DNA-binding</keyword>
<dbReference type="InterPro" id="IPR001647">
    <property type="entry name" value="HTH_TetR"/>
</dbReference>
<keyword evidence="5" id="KW-1185">Reference proteome</keyword>
<dbReference type="RefSeq" id="WP_268757810.1">
    <property type="nucleotide sequence ID" value="NZ_CP113836.1"/>
</dbReference>
<accession>A0ABY7B6C9</accession>
<dbReference type="Gene3D" id="1.10.357.10">
    <property type="entry name" value="Tetracycline Repressor, domain 2"/>
    <property type="match status" value="1"/>
</dbReference>
<feature type="domain" description="HTH tetR-type" evidence="3">
    <location>
        <begin position="4"/>
        <end position="64"/>
    </location>
</feature>
<name>A0ABY7B6C9_9PSEU</name>
<dbReference type="Proteomes" id="UP001163203">
    <property type="component" value="Chromosome"/>
</dbReference>
<reference evidence="4" key="1">
    <citation type="submission" date="2022-11" db="EMBL/GenBank/DDBJ databases">
        <authorList>
            <person name="Mo P."/>
        </authorList>
    </citation>
    <scope>NUCLEOTIDE SEQUENCE</scope>
    <source>
        <strain evidence="4">HUAS 11-8</strain>
    </source>
</reference>
<evidence type="ECO:0000256" key="1">
    <source>
        <dbReference type="ARBA" id="ARBA00023125"/>
    </source>
</evidence>